<evidence type="ECO:0000256" key="2">
    <source>
        <dbReference type="ARBA" id="ARBA00022475"/>
    </source>
</evidence>
<evidence type="ECO:0000259" key="9">
    <source>
        <dbReference type="Pfam" id="PF12704"/>
    </source>
</evidence>
<dbReference type="PANTHER" id="PTHR30572:SF4">
    <property type="entry name" value="ABC TRANSPORTER PERMEASE YTRF"/>
    <property type="match status" value="1"/>
</dbReference>
<accession>A0A2W2CTH7</accession>
<evidence type="ECO:0000313" key="11">
    <source>
        <dbReference type="Proteomes" id="UP000248749"/>
    </source>
</evidence>
<keyword evidence="2" id="KW-1003">Cell membrane</keyword>
<feature type="transmembrane region" description="Helical" evidence="7">
    <location>
        <begin position="323"/>
        <end position="348"/>
    </location>
</feature>
<evidence type="ECO:0000259" key="8">
    <source>
        <dbReference type="Pfam" id="PF02687"/>
    </source>
</evidence>
<dbReference type="GO" id="GO:0022857">
    <property type="term" value="F:transmembrane transporter activity"/>
    <property type="evidence" value="ECO:0007669"/>
    <property type="project" value="TreeGrafter"/>
</dbReference>
<keyword evidence="11" id="KW-1185">Reference proteome</keyword>
<evidence type="ECO:0000256" key="7">
    <source>
        <dbReference type="SAM" id="Phobius"/>
    </source>
</evidence>
<protein>
    <submittedName>
        <fullName evidence="10">ABC transporter permease</fullName>
    </submittedName>
</protein>
<dbReference type="RefSeq" id="WP_111136305.1">
    <property type="nucleotide sequence ID" value="NZ_POUB01000199.1"/>
</dbReference>
<keyword evidence="4 7" id="KW-1133">Transmembrane helix</keyword>
<evidence type="ECO:0000256" key="6">
    <source>
        <dbReference type="ARBA" id="ARBA00038076"/>
    </source>
</evidence>
<dbReference type="Pfam" id="PF02687">
    <property type="entry name" value="FtsX"/>
    <property type="match status" value="1"/>
</dbReference>
<reference evidence="10 11" key="1">
    <citation type="submission" date="2018-01" db="EMBL/GenBank/DDBJ databases">
        <title>Draft genome sequence of Salinispora sp. 13K206.</title>
        <authorList>
            <person name="Sahin N."/>
            <person name="Saygin H."/>
            <person name="Ay H."/>
        </authorList>
    </citation>
    <scope>NUCLEOTIDE SEQUENCE [LARGE SCALE GENOMIC DNA]</scope>
    <source>
        <strain evidence="10 11">13K206</strain>
    </source>
</reference>
<dbReference type="InterPro" id="IPR050250">
    <property type="entry name" value="Macrolide_Exporter_MacB"/>
</dbReference>
<evidence type="ECO:0000256" key="5">
    <source>
        <dbReference type="ARBA" id="ARBA00023136"/>
    </source>
</evidence>
<comment type="subcellular location">
    <subcellularLocation>
        <location evidence="1">Cell membrane</location>
        <topology evidence="1">Multi-pass membrane protein</topology>
    </subcellularLocation>
</comment>
<keyword evidence="5 7" id="KW-0472">Membrane</keyword>
<comment type="caution">
    <text evidence="10">The sequence shown here is derived from an EMBL/GenBank/DDBJ whole genome shotgun (WGS) entry which is preliminary data.</text>
</comment>
<dbReference type="Pfam" id="PF12704">
    <property type="entry name" value="MacB_PCD"/>
    <property type="match status" value="1"/>
</dbReference>
<dbReference type="AlphaFoldDB" id="A0A2W2CTH7"/>
<keyword evidence="3 7" id="KW-0812">Transmembrane</keyword>
<proteinExistence type="inferred from homology"/>
<sequence>MIKPARLSPADLVRLGAGGLRTRPLRVVLSALGIAIGIAAMLAVVGISTSSRAELERTLDRLGTNLLKVAPGETAGGADAALPKEAVAMVGRVAPVESVSATAQLAASVYRNDHIPTGQTGSVAVLAAEPGLLQTVRATVHSGSWLNAATATYPGVVLGATAARRLDVPGLGVRVWLGGQWYSVVGVLNPVPLAPEIDSAALVGWKSATTYLGFDGHPTTVYVRVVESQVTAVRSVLGRTANPAAPDEVSVSRPSDALAAKQATDTALRGMLLGLGAVALLVGGVGVANTMVISVLERRGEIGLRRSLGATRRQIRGQFLAEALLLSALGGVGGTVLGSAVTGGYAALQGWPTVVPPVAMAAGIGVTLLVGAAAGLYPAMRAARLSPTEALATN</sequence>
<dbReference type="InterPro" id="IPR003838">
    <property type="entry name" value="ABC3_permease_C"/>
</dbReference>
<organism evidence="10 11">
    <name type="scientific">Micromonospora deserti</name>
    <dbReference type="NCBI Taxonomy" id="2070366"/>
    <lineage>
        <taxon>Bacteria</taxon>
        <taxon>Bacillati</taxon>
        <taxon>Actinomycetota</taxon>
        <taxon>Actinomycetes</taxon>
        <taxon>Micromonosporales</taxon>
        <taxon>Micromonosporaceae</taxon>
        <taxon>Micromonospora</taxon>
    </lineage>
</organism>
<dbReference type="InterPro" id="IPR025857">
    <property type="entry name" value="MacB_PCD"/>
</dbReference>
<feature type="transmembrane region" description="Helical" evidence="7">
    <location>
        <begin position="271"/>
        <end position="296"/>
    </location>
</feature>
<gene>
    <name evidence="10" type="ORF">C1I99_23015</name>
</gene>
<feature type="transmembrane region" description="Helical" evidence="7">
    <location>
        <begin position="27"/>
        <end position="47"/>
    </location>
</feature>
<feature type="domain" description="ABC3 transporter permease C-terminal" evidence="8">
    <location>
        <begin position="275"/>
        <end position="387"/>
    </location>
</feature>
<evidence type="ECO:0000256" key="4">
    <source>
        <dbReference type="ARBA" id="ARBA00022989"/>
    </source>
</evidence>
<dbReference type="OrthoDB" id="9780560at2"/>
<evidence type="ECO:0000313" key="10">
    <source>
        <dbReference type="EMBL" id="PZF91699.1"/>
    </source>
</evidence>
<feature type="domain" description="MacB-like periplasmic core" evidence="9">
    <location>
        <begin position="28"/>
        <end position="229"/>
    </location>
</feature>
<evidence type="ECO:0000256" key="1">
    <source>
        <dbReference type="ARBA" id="ARBA00004651"/>
    </source>
</evidence>
<dbReference type="Proteomes" id="UP000248749">
    <property type="component" value="Unassembled WGS sequence"/>
</dbReference>
<dbReference type="EMBL" id="POUB01000199">
    <property type="protein sequence ID" value="PZF91699.1"/>
    <property type="molecule type" value="Genomic_DNA"/>
</dbReference>
<feature type="transmembrane region" description="Helical" evidence="7">
    <location>
        <begin position="354"/>
        <end position="377"/>
    </location>
</feature>
<name>A0A2W2CTH7_9ACTN</name>
<dbReference type="PANTHER" id="PTHR30572">
    <property type="entry name" value="MEMBRANE COMPONENT OF TRANSPORTER-RELATED"/>
    <property type="match status" value="1"/>
</dbReference>
<evidence type="ECO:0000256" key="3">
    <source>
        <dbReference type="ARBA" id="ARBA00022692"/>
    </source>
</evidence>
<dbReference type="GO" id="GO:0005886">
    <property type="term" value="C:plasma membrane"/>
    <property type="evidence" value="ECO:0007669"/>
    <property type="project" value="UniProtKB-SubCell"/>
</dbReference>
<comment type="similarity">
    <text evidence="6">Belongs to the ABC-4 integral membrane protein family.</text>
</comment>